<organism evidence="3 4">
    <name type="scientific">Streblomastix strix</name>
    <dbReference type="NCBI Taxonomy" id="222440"/>
    <lineage>
        <taxon>Eukaryota</taxon>
        <taxon>Metamonada</taxon>
        <taxon>Preaxostyla</taxon>
        <taxon>Oxymonadida</taxon>
        <taxon>Streblomastigidae</taxon>
        <taxon>Streblomastix</taxon>
    </lineage>
</organism>
<accession>A0A5J4WTD3</accession>
<evidence type="ECO:0000313" key="3">
    <source>
        <dbReference type="EMBL" id="KAA6397389.1"/>
    </source>
</evidence>
<proteinExistence type="predicted"/>
<evidence type="ECO:0000256" key="1">
    <source>
        <dbReference type="SAM" id="Coils"/>
    </source>
</evidence>
<feature type="coiled-coil region" evidence="1">
    <location>
        <begin position="13"/>
        <end position="55"/>
    </location>
</feature>
<evidence type="ECO:0000256" key="2">
    <source>
        <dbReference type="SAM" id="MobiDB-lite"/>
    </source>
</evidence>
<dbReference type="AlphaFoldDB" id="A0A5J4WTD3"/>
<comment type="caution">
    <text evidence="3">The sequence shown here is derived from an EMBL/GenBank/DDBJ whole genome shotgun (WGS) entry which is preliminary data.</text>
</comment>
<reference evidence="3 4" key="1">
    <citation type="submission" date="2019-03" db="EMBL/GenBank/DDBJ databases">
        <title>Single cell metagenomics reveals metabolic interactions within the superorganism composed of flagellate Streblomastix strix and complex community of Bacteroidetes bacteria on its surface.</title>
        <authorList>
            <person name="Treitli S.C."/>
            <person name="Kolisko M."/>
            <person name="Husnik F."/>
            <person name="Keeling P."/>
            <person name="Hampl V."/>
        </authorList>
    </citation>
    <scope>NUCLEOTIDE SEQUENCE [LARGE SCALE GENOMIC DNA]</scope>
    <source>
        <strain evidence="3">ST1C</strain>
    </source>
</reference>
<feature type="region of interest" description="Disordered" evidence="2">
    <location>
        <begin position="82"/>
        <end position="168"/>
    </location>
</feature>
<dbReference type="Proteomes" id="UP000324800">
    <property type="component" value="Unassembled WGS sequence"/>
</dbReference>
<sequence length="168" mass="19894">MGRIRRDEVEEIKRKGREKIRKSVKKLKKAEEKEIRQQKNAVKKIDNKMKQLAKEKITRKKPRFTDFDEEDEDDDLYYEEEEFASDVAESSDQSDQCDESESENYVYEDPYSSKEDETKSIVIEKQLRKKRVARSADEVPNVNPDKRARKPSAAAKEAQEAKQLWKDF</sequence>
<gene>
    <name evidence="3" type="ORF">EZS28_007086</name>
</gene>
<protein>
    <submittedName>
        <fullName evidence="3">Uncharacterized protein</fullName>
    </submittedName>
</protein>
<feature type="compositionally biased region" description="Basic and acidic residues" evidence="2">
    <location>
        <begin position="157"/>
        <end position="168"/>
    </location>
</feature>
<evidence type="ECO:0000313" key="4">
    <source>
        <dbReference type="Proteomes" id="UP000324800"/>
    </source>
</evidence>
<dbReference type="EMBL" id="SNRW01001192">
    <property type="protein sequence ID" value="KAA6397389.1"/>
    <property type="molecule type" value="Genomic_DNA"/>
</dbReference>
<name>A0A5J4WTD3_9EUKA</name>
<keyword evidence="1" id="KW-0175">Coiled coil</keyword>